<dbReference type="SUPFAM" id="SSF46785">
    <property type="entry name" value="Winged helix' DNA-binding domain"/>
    <property type="match status" value="1"/>
</dbReference>
<organism evidence="3 4">
    <name type="scientific">Elysia marginata</name>
    <dbReference type="NCBI Taxonomy" id="1093978"/>
    <lineage>
        <taxon>Eukaryota</taxon>
        <taxon>Metazoa</taxon>
        <taxon>Spiralia</taxon>
        <taxon>Lophotrochozoa</taxon>
        <taxon>Mollusca</taxon>
        <taxon>Gastropoda</taxon>
        <taxon>Heterobranchia</taxon>
        <taxon>Euthyneura</taxon>
        <taxon>Panpulmonata</taxon>
        <taxon>Sacoglossa</taxon>
        <taxon>Placobranchoidea</taxon>
        <taxon>Plakobranchidae</taxon>
        <taxon>Elysia</taxon>
    </lineage>
</organism>
<dbReference type="SMART" id="SM00526">
    <property type="entry name" value="H15"/>
    <property type="match status" value="1"/>
</dbReference>
<dbReference type="Proteomes" id="UP000762676">
    <property type="component" value="Unassembled WGS sequence"/>
</dbReference>
<dbReference type="AlphaFoldDB" id="A0AAV4H311"/>
<dbReference type="Pfam" id="PF00538">
    <property type="entry name" value="Linker_histone"/>
    <property type="match status" value="1"/>
</dbReference>
<dbReference type="PROSITE" id="PS51504">
    <property type="entry name" value="H15"/>
    <property type="match status" value="1"/>
</dbReference>
<dbReference type="GO" id="GO:0000786">
    <property type="term" value="C:nucleosome"/>
    <property type="evidence" value="ECO:0007669"/>
    <property type="project" value="InterPro"/>
</dbReference>
<feature type="compositionally biased region" description="Basic residues" evidence="1">
    <location>
        <begin position="111"/>
        <end position="187"/>
    </location>
</feature>
<sequence length="187" mass="21157">MASDSSSGTGNAESNRITVDSVLEALENLKEVNGSSLNSLKKYFTATSPVHLPGTDVSSQIKKALAKGIRDGKIAKFGKSKFSLGLEDDGTNKKHRRRAIGDDEEQAGPVRRQRSKKRSKRRRSRGRGRSRRGSKKSKSSRSGGRKRRRRRRRRRGKKSKSKKRSRSRGRSRRGSRKGRRGKSRKRR</sequence>
<keyword evidence="4" id="KW-1185">Reference proteome</keyword>
<dbReference type="EMBL" id="BMAT01008756">
    <property type="protein sequence ID" value="GFR92006.1"/>
    <property type="molecule type" value="Genomic_DNA"/>
</dbReference>
<feature type="domain" description="H15" evidence="2">
    <location>
        <begin position="14"/>
        <end position="84"/>
    </location>
</feature>
<evidence type="ECO:0000313" key="3">
    <source>
        <dbReference type="EMBL" id="GFR92006.1"/>
    </source>
</evidence>
<proteinExistence type="predicted"/>
<dbReference type="InterPro" id="IPR036390">
    <property type="entry name" value="WH_DNA-bd_sf"/>
</dbReference>
<evidence type="ECO:0000259" key="2">
    <source>
        <dbReference type="PROSITE" id="PS51504"/>
    </source>
</evidence>
<protein>
    <recommendedName>
        <fullName evidence="2">H15 domain-containing protein</fullName>
    </recommendedName>
</protein>
<gene>
    <name evidence="3" type="ORF">ElyMa_004342300</name>
</gene>
<name>A0AAV4H311_9GAST</name>
<dbReference type="Gene3D" id="1.10.10.10">
    <property type="entry name" value="Winged helix-like DNA-binding domain superfamily/Winged helix DNA-binding domain"/>
    <property type="match status" value="1"/>
</dbReference>
<dbReference type="GO" id="GO:0003677">
    <property type="term" value="F:DNA binding"/>
    <property type="evidence" value="ECO:0007669"/>
    <property type="project" value="InterPro"/>
</dbReference>
<reference evidence="3 4" key="1">
    <citation type="journal article" date="2021" name="Elife">
        <title>Chloroplast acquisition without the gene transfer in kleptoplastic sea slugs, Plakobranchus ocellatus.</title>
        <authorList>
            <person name="Maeda T."/>
            <person name="Takahashi S."/>
            <person name="Yoshida T."/>
            <person name="Shimamura S."/>
            <person name="Takaki Y."/>
            <person name="Nagai Y."/>
            <person name="Toyoda A."/>
            <person name="Suzuki Y."/>
            <person name="Arimoto A."/>
            <person name="Ishii H."/>
            <person name="Satoh N."/>
            <person name="Nishiyama T."/>
            <person name="Hasebe M."/>
            <person name="Maruyama T."/>
            <person name="Minagawa J."/>
            <person name="Obokata J."/>
            <person name="Shigenobu S."/>
        </authorList>
    </citation>
    <scope>NUCLEOTIDE SEQUENCE [LARGE SCALE GENOMIC DNA]</scope>
</reference>
<feature type="region of interest" description="Disordered" evidence="1">
    <location>
        <begin position="77"/>
        <end position="187"/>
    </location>
</feature>
<comment type="caution">
    <text evidence="3">The sequence shown here is derived from an EMBL/GenBank/DDBJ whole genome shotgun (WGS) entry which is preliminary data.</text>
</comment>
<dbReference type="GO" id="GO:0006334">
    <property type="term" value="P:nucleosome assembly"/>
    <property type="evidence" value="ECO:0007669"/>
    <property type="project" value="InterPro"/>
</dbReference>
<dbReference type="InterPro" id="IPR005818">
    <property type="entry name" value="Histone_H1/H5_H15"/>
</dbReference>
<evidence type="ECO:0000313" key="4">
    <source>
        <dbReference type="Proteomes" id="UP000762676"/>
    </source>
</evidence>
<evidence type="ECO:0000256" key="1">
    <source>
        <dbReference type="SAM" id="MobiDB-lite"/>
    </source>
</evidence>
<dbReference type="InterPro" id="IPR036388">
    <property type="entry name" value="WH-like_DNA-bd_sf"/>
</dbReference>
<accession>A0AAV4H311</accession>